<accession>A0A8H6HGK4</accession>
<name>A0A8H6HGK4_9AGAR</name>
<feature type="domain" description="F-box" evidence="2">
    <location>
        <begin position="61"/>
        <end position="114"/>
    </location>
</feature>
<dbReference type="InterPro" id="IPR001810">
    <property type="entry name" value="F-box_dom"/>
</dbReference>
<evidence type="ECO:0000313" key="4">
    <source>
        <dbReference type="Proteomes" id="UP000521943"/>
    </source>
</evidence>
<gene>
    <name evidence="3" type="ORF">DFP72DRAFT_639453</name>
</gene>
<evidence type="ECO:0000313" key="3">
    <source>
        <dbReference type="EMBL" id="KAF6745946.1"/>
    </source>
</evidence>
<dbReference type="AlphaFoldDB" id="A0A8H6HGK4"/>
<keyword evidence="1" id="KW-0175">Coiled coil</keyword>
<dbReference type="Gene3D" id="3.80.10.10">
    <property type="entry name" value="Ribonuclease Inhibitor"/>
    <property type="match status" value="1"/>
</dbReference>
<dbReference type="InterPro" id="IPR032675">
    <property type="entry name" value="LRR_dom_sf"/>
</dbReference>
<proteinExistence type="predicted"/>
<keyword evidence="4" id="KW-1185">Reference proteome</keyword>
<sequence>MRLRSDVSHLLNTNEVPTKIEVATVQNALDSLTGRISTLRSQLERLEEQHRHHRAILSPMRRIPLEVLAEIFVLVCRPIQSEYDRRTVINLGLVCKSWRAATLLAHRLWTGISFTPDDPWSIYDRVVSWFKNSGSLPKSLEYDATLNYCECSDDVGESCISRHLALAKLLVNSPPLDHFTLVVNSTQCFREWADIIGMSSLRPLRSRSSSRPWDNLRSFNLTFNAEYACEYEWDNSSDPAESIFFGLPPSITSFELCLPPMRATFADEEERSRAALNVPAQVLERLTTFTIRSDWYGTKVLPMLKHCTNLETLTFDFKFKSPLLFEGSHPLILLPRLRTLRIRHTTDIDLLRYLQAPALLHLDLVLCDGELKFADTLIEFLDVSNARPALQSLRIYNLRIPSDASASPTSPPFSALRSRKSSSRMMALSSLMRTERRVM</sequence>
<reference evidence="3 4" key="1">
    <citation type="submission" date="2020-07" db="EMBL/GenBank/DDBJ databases">
        <title>Comparative genomics of pyrophilous fungi reveals a link between fire events and developmental genes.</title>
        <authorList>
            <consortium name="DOE Joint Genome Institute"/>
            <person name="Steindorff A.S."/>
            <person name="Carver A."/>
            <person name="Calhoun S."/>
            <person name="Stillman K."/>
            <person name="Liu H."/>
            <person name="Lipzen A."/>
            <person name="Pangilinan J."/>
            <person name="Labutti K."/>
            <person name="Bruns T.D."/>
            <person name="Grigoriev I.V."/>
        </authorList>
    </citation>
    <scope>NUCLEOTIDE SEQUENCE [LARGE SCALE GENOMIC DNA]</scope>
    <source>
        <strain evidence="3 4">CBS 144469</strain>
    </source>
</reference>
<dbReference type="EMBL" id="JACGCI010000097">
    <property type="protein sequence ID" value="KAF6745946.1"/>
    <property type="molecule type" value="Genomic_DNA"/>
</dbReference>
<dbReference type="InterPro" id="IPR036047">
    <property type="entry name" value="F-box-like_dom_sf"/>
</dbReference>
<organism evidence="3 4">
    <name type="scientific">Ephemerocybe angulata</name>
    <dbReference type="NCBI Taxonomy" id="980116"/>
    <lineage>
        <taxon>Eukaryota</taxon>
        <taxon>Fungi</taxon>
        <taxon>Dikarya</taxon>
        <taxon>Basidiomycota</taxon>
        <taxon>Agaricomycotina</taxon>
        <taxon>Agaricomycetes</taxon>
        <taxon>Agaricomycetidae</taxon>
        <taxon>Agaricales</taxon>
        <taxon>Agaricineae</taxon>
        <taxon>Psathyrellaceae</taxon>
        <taxon>Ephemerocybe</taxon>
    </lineage>
</organism>
<evidence type="ECO:0000259" key="2">
    <source>
        <dbReference type="Pfam" id="PF12937"/>
    </source>
</evidence>
<dbReference type="Gene3D" id="1.20.1280.50">
    <property type="match status" value="1"/>
</dbReference>
<dbReference type="OrthoDB" id="2824402at2759"/>
<protein>
    <recommendedName>
        <fullName evidence="2">F-box domain-containing protein</fullName>
    </recommendedName>
</protein>
<feature type="coiled-coil region" evidence="1">
    <location>
        <begin position="29"/>
        <end position="56"/>
    </location>
</feature>
<dbReference type="SUPFAM" id="SSF81383">
    <property type="entry name" value="F-box domain"/>
    <property type="match status" value="1"/>
</dbReference>
<dbReference type="Proteomes" id="UP000521943">
    <property type="component" value="Unassembled WGS sequence"/>
</dbReference>
<comment type="caution">
    <text evidence="3">The sequence shown here is derived from an EMBL/GenBank/DDBJ whole genome shotgun (WGS) entry which is preliminary data.</text>
</comment>
<dbReference type="Pfam" id="PF12937">
    <property type="entry name" value="F-box-like"/>
    <property type="match status" value="1"/>
</dbReference>
<evidence type="ECO:0000256" key="1">
    <source>
        <dbReference type="SAM" id="Coils"/>
    </source>
</evidence>